<feature type="region of interest" description="Disordered" evidence="6">
    <location>
        <begin position="813"/>
        <end position="839"/>
    </location>
</feature>
<evidence type="ECO:0000259" key="9">
    <source>
        <dbReference type="PROSITE" id="PS50192"/>
    </source>
</evidence>
<feature type="domain" description="Methyl-accepting transducer" evidence="8">
    <location>
        <begin position="555"/>
        <end position="784"/>
    </location>
</feature>
<evidence type="ECO:0000256" key="6">
    <source>
        <dbReference type="SAM" id="MobiDB-lite"/>
    </source>
</evidence>
<dbReference type="CDD" id="cd11386">
    <property type="entry name" value="MCP_signal"/>
    <property type="match status" value="1"/>
</dbReference>
<dbReference type="Proteomes" id="UP000504724">
    <property type="component" value="Chromosome"/>
</dbReference>
<dbReference type="EMBL" id="CP054020">
    <property type="protein sequence ID" value="QKI90034.1"/>
    <property type="molecule type" value="Genomic_DNA"/>
</dbReference>
<dbReference type="InterPro" id="IPR051310">
    <property type="entry name" value="MCP_chemotaxis"/>
</dbReference>
<protein>
    <submittedName>
        <fullName evidence="12">HAMP domain-containing protein</fullName>
    </submittedName>
</protein>
<evidence type="ECO:0000259" key="8">
    <source>
        <dbReference type="PROSITE" id="PS50111"/>
    </source>
</evidence>
<evidence type="ECO:0000313" key="12">
    <source>
        <dbReference type="EMBL" id="QKI90034.1"/>
    </source>
</evidence>
<dbReference type="InterPro" id="IPR003660">
    <property type="entry name" value="HAMP_dom"/>
</dbReference>
<name>A0A7D4NMI0_9GAMM</name>
<feature type="domain" description="HAMP" evidence="10">
    <location>
        <begin position="515"/>
        <end position="550"/>
    </location>
</feature>
<dbReference type="PROSITE" id="PS50111">
    <property type="entry name" value="CHEMOTAXIS_TRANSDUC_2"/>
    <property type="match status" value="1"/>
</dbReference>
<dbReference type="PROSITE" id="PS50885">
    <property type="entry name" value="HAMP"/>
    <property type="match status" value="4"/>
</dbReference>
<evidence type="ECO:0000256" key="3">
    <source>
        <dbReference type="ARBA" id="ARBA00023224"/>
    </source>
</evidence>
<dbReference type="PROSITE" id="PS51753">
    <property type="entry name" value="HBM"/>
    <property type="match status" value="1"/>
</dbReference>
<keyword evidence="3 5" id="KW-0807">Transducer</keyword>
<evidence type="ECO:0000259" key="11">
    <source>
        <dbReference type="PROSITE" id="PS51753"/>
    </source>
</evidence>
<reference evidence="12 13" key="1">
    <citation type="submission" date="2020-05" db="EMBL/GenBank/DDBJ databases">
        <title>Thiomicrorhabdus sediminis sp.nov. and Thiomicrorhabdus xiamenensis sp.nov., novel sulfur-oxidizing bacteria isolated from coastal sediment.</title>
        <authorList>
            <person name="Liu X."/>
        </authorList>
    </citation>
    <scope>NUCLEOTIDE SEQUENCE [LARGE SCALE GENOMIC DNA]</scope>
    <source>
        <strain evidence="12 13">G2</strain>
    </source>
</reference>
<feature type="domain" description="HBM" evidence="11">
    <location>
        <begin position="43"/>
        <end position="283"/>
    </location>
</feature>
<dbReference type="SMART" id="SM00304">
    <property type="entry name" value="HAMP"/>
    <property type="match status" value="3"/>
</dbReference>
<evidence type="ECO:0000256" key="5">
    <source>
        <dbReference type="PROSITE-ProRule" id="PRU00284"/>
    </source>
</evidence>
<feature type="transmembrane region" description="Helical" evidence="7">
    <location>
        <begin position="296"/>
        <end position="315"/>
    </location>
</feature>
<keyword evidence="7" id="KW-0812">Transmembrane</keyword>
<dbReference type="CDD" id="cd06225">
    <property type="entry name" value="HAMP"/>
    <property type="match status" value="2"/>
</dbReference>
<feature type="domain" description="HAMP" evidence="10">
    <location>
        <begin position="453"/>
        <end position="505"/>
    </location>
</feature>
<keyword evidence="7" id="KW-0472">Membrane</keyword>
<dbReference type="GO" id="GO:0006935">
    <property type="term" value="P:chemotaxis"/>
    <property type="evidence" value="ECO:0007669"/>
    <property type="project" value="UniProtKB-KW"/>
</dbReference>
<dbReference type="GO" id="GO:0007165">
    <property type="term" value="P:signal transduction"/>
    <property type="evidence" value="ECO:0007669"/>
    <property type="project" value="UniProtKB-KW"/>
</dbReference>
<evidence type="ECO:0000259" key="10">
    <source>
        <dbReference type="PROSITE" id="PS50885"/>
    </source>
</evidence>
<evidence type="ECO:0000256" key="7">
    <source>
        <dbReference type="SAM" id="Phobius"/>
    </source>
</evidence>
<organism evidence="12 13">
    <name type="scientific">Thiomicrorhabdus xiamenensis</name>
    <dbReference type="NCBI Taxonomy" id="2739063"/>
    <lineage>
        <taxon>Bacteria</taxon>
        <taxon>Pseudomonadati</taxon>
        <taxon>Pseudomonadota</taxon>
        <taxon>Gammaproteobacteria</taxon>
        <taxon>Thiotrichales</taxon>
        <taxon>Piscirickettsiaceae</taxon>
        <taxon>Thiomicrorhabdus</taxon>
    </lineage>
</organism>
<evidence type="ECO:0000256" key="4">
    <source>
        <dbReference type="ARBA" id="ARBA00029447"/>
    </source>
</evidence>
<feature type="domain" description="HAMP" evidence="10">
    <location>
        <begin position="371"/>
        <end position="415"/>
    </location>
</feature>
<dbReference type="KEGG" id="txa:HQN79_10835"/>
<dbReference type="SUPFAM" id="SSF58104">
    <property type="entry name" value="Methyl-accepting chemotaxis protein (MCP) signaling domain"/>
    <property type="match status" value="1"/>
</dbReference>
<dbReference type="Pfam" id="PF00015">
    <property type="entry name" value="MCPsignal"/>
    <property type="match status" value="1"/>
</dbReference>
<evidence type="ECO:0000313" key="13">
    <source>
        <dbReference type="Proteomes" id="UP000504724"/>
    </source>
</evidence>
<dbReference type="SMART" id="SM00283">
    <property type="entry name" value="MA"/>
    <property type="match status" value="1"/>
</dbReference>
<feature type="compositionally biased region" description="Basic and acidic residues" evidence="6">
    <location>
        <begin position="813"/>
        <end position="829"/>
    </location>
</feature>
<dbReference type="InterPro" id="IPR032255">
    <property type="entry name" value="HBM"/>
</dbReference>
<comment type="subcellular location">
    <subcellularLocation>
        <location evidence="1">Membrane</location>
    </subcellularLocation>
</comment>
<dbReference type="SMART" id="SM01358">
    <property type="entry name" value="HBM"/>
    <property type="match status" value="1"/>
</dbReference>
<dbReference type="PANTHER" id="PTHR43531:SF11">
    <property type="entry name" value="METHYL-ACCEPTING CHEMOTAXIS PROTEIN 3"/>
    <property type="match status" value="1"/>
</dbReference>
<dbReference type="FunFam" id="1.10.287.950:FF:000001">
    <property type="entry name" value="Methyl-accepting chemotaxis sensory transducer"/>
    <property type="match status" value="1"/>
</dbReference>
<dbReference type="InterPro" id="IPR004089">
    <property type="entry name" value="MCPsignal_dom"/>
</dbReference>
<gene>
    <name evidence="12" type="ORF">HQN79_10835</name>
</gene>
<keyword evidence="13" id="KW-1185">Reference proteome</keyword>
<keyword evidence="7" id="KW-1133">Transmembrane helix</keyword>
<dbReference type="Gene3D" id="1.20.120.1530">
    <property type="match status" value="1"/>
</dbReference>
<dbReference type="InterPro" id="IPR000727">
    <property type="entry name" value="T_SNARE_dom"/>
</dbReference>
<comment type="similarity">
    <text evidence="4">Belongs to the methyl-accepting chemotaxis (MCP) protein family.</text>
</comment>
<proteinExistence type="inferred from homology"/>
<dbReference type="PANTHER" id="PTHR43531">
    <property type="entry name" value="PROTEIN ICFG"/>
    <property type="match status" value="1"/>
</dbReference>
<feature type="domain" description="T-SNARE coiled-coil homology" evidence="9">
    <location>
        <begin position="714"/>
        <end position="776"/>
    </location>
</feature>
<accession>A0A7D4NMI0</accession>
<feature type="transmembrane region" description="Helical" evidence="7">
    <location>
        <begin position="9"/>
        <end position="29"/>
    </location>
</feature>
<dbReference type="GO" id="GO:0016020">
    <property type="term" value="C:membrane"/>
    <property type="evidence" value="ECO:0007669"/>
    <property type="project" value="UniProtKB-SubCell"/>
</dbReference>
<sequence>MLKTLRGKLIAGFITINLVIIANSIFNYAKVSDSSDAFADYRQMARTSVNSGIIASNVLEMRMTTKDYLLQDEHRDIEAFEQAYLKVSKAIDDAKEVAATEQQLQEFDKLRNDVDSFKASFEQVHQLMLKRNDIVDNVLDANGKTMEQTLTAIMRSSYQNMVFEVQNASAESLRTLLLARLYTAKFIKSNSQADMDRVQQEFAVLSAQIENLISEIASPIGKEKLEGLIATIKVYNQGVNDLYATINKRNEIRHNQLTRLGEIVAADAAAVQLHSKQNQDRLGPQIQKNNENILNITIWVALLITAFAIMISIVIPRLIGTGIASIQNTLKEIAATGRFDIRADESRNDEIGEISRELNMTLMAIQEALHEANQVVSALAMGDFSKRIQVNVSGDLDNLKQGVNTSVDSIESTMQEINGVLDAMNRGHFDIEINANVQGQFKQIMDNTAQTMDRMNRIISDISHVMHQMQQGDFTVRVNADAQGQLDELKNSINLSMDALEKAINDITRLVVAQSEGDLTHQITNEYHGQLDTLKQAINSSISRLADVVAQALNATHIVAGAADEVAKGSMDLSDRVQQQASALEETSATMNQMNSAVQGNSKNAQQASQVAVEVQSKANAGSQVMQSTIEAMGEIQDSSHKIGDIVNLIDGIAFQTNLLALNAAVEAARAGEHGRGFAVVAGEVRSLAQKSAEAAKEIKSLIEESVNRIDQGSDLAKQSGEMLDQINQEIESFSKMILDIAQASEEQAQGVNQVHSAIGQIDSVTQQNAALVEETSAAAASMTEQSEILRQDMAFFKIDSQQLKMMTPPAIEKRKPQPALVEDKRMKPTETASVQKVIAPVADDGAEWSEF</sequence>
<dbReference type="RefSeq" id="WP_173286423.1">
    <property type="nucleotide sequence ID" value="NZ_CP054020.1"/>
</dbReference>
<dbReference type="Pfam" id="PF18947">
    <property type="entry name" value="HAMP_2"/>
    <property type="match status" value="2"/>
</dbReference>
<dbReference type="AlphaFoldDB" id="A0A7D4NMI0"/>
<feature type="domain" description="HAMP" evidence="10">
    <location>
        <begin position="317"/>
        <end position="370"/>
    </location>
</feature>
<dbReference type="Gene3D" id="1.10.287.950">
    <property type="entry name" value="Methyl-accepting chemotaxis protein"/>
    <property type="match status" value="1"/>
</dbReference>
<keyword evidence="2" id="KW-0145">Chemotaxis</keyword>
<evidence type="ECO:0000256" key="2">
    <source>
        <dbReference type="ARBA" id="ARBA00022500"/>
    </source>
</evidence>
<evidence type="ECO:0000256" key="1">
    <source>
        <dbReference type="ARBA" id="ARBA00004370"/>
    </source>
</evidence>
<dbReference type="PROSITE" id="PS50192">
    <property type="entry name" value="T_SNARE"/>
    <property type="match status" value="1"/>
</dbReference>